<dbReference type="EMBL" id="AP035882">
    <property type="protein sequence ID" value="BFP50103.1"/>
    <property type="molecule type" value="Genomic_DNA"/>
</dbReference>
<gene>
    <name evidence="1" type="ORF">KCMC57_64710</name>
</gene>
<keyword evidence="1" id="KW-0614">Plasmid</keyword>
<dbReference type="RefSeq" id="WP_407992341.1">
    <property type="nucleotide sequence ID" value="NZ_AP035882.1"/>
</dbReference>
<reference evidence="1" key="1">
    <citation type="submission" date="2024-07" db="EMBL/GenBank/DDBJ databases">
        <title>Complete genome sequences of cellulolytic bacteria, Kitasatospora sp. CMC57 and Streptomyces sp. CMC78, isolated from Japanese agricultural soil.</title>
        <authorList>
            <person name="Hashimoto T."/>
            <person name="Ito M."/>
            <person name="Iwamoto M."/>
            <person name="Fukahori D."/>
            <person name="Shoda T."/>
            <person name="Sakoda M."/>
            <person name="Morohoshi T."/>
            <person name="Mitsuboshi M."/>
            <person name="Nishizawa T."/>
        </authorList>
    </citation>
    <scope>NUCLEOTIDE SEQUENCE</scope>
    <source>
        <strain evidence="1">CMC57</strain>
        <plasmid evidence="1">pCMC57_01</plasmid>
    </source>
</reference>
<evidence type="ECO:0000313" key="1">
    <source>
        <dbReference type="EMBL" id="BFP50103.1"/>
    </source>
</evidence>
<organism evidence="1">
    <name type="scientific">Kitasatospora sp. CMC57</name>
    <dbReference type="NCBI Taxonomy" id="3231513"/>
    <lineage>
        <taxon>Bacteria</taxon>
        <taxon>Bacillati</taxon>
        <taxon>Actinomycetota</taxon>
        <taxon>Actinomycetes</taxon>
        <taxon>Kitasatosporales</taxon>
        <taxon>Streptomycetaceae</taxon>
        <taxon>Kitasatospora</taxon>
    </lineage>
</organism>
<dbReference type="AlphaFoldDB" id="A0AB33KE30"/>
<proteinExistence type="predicted"/>
<geneLocation type="plasmid" evidence="1">
    <name>pCMC57_01</name>
</geneLocation>
<protein>
    <submittedName>
        <fullName evidence="1">Uncharacterized protein</fullName>
    </submittedName>
</protein>
<name>A0AB33KE30_9ACTN</name>
<sequence length="107" mass="11604">MTATVTTTPGDGPGTLLDPVSGLRSWSGHLVFVGHLEQEEAVRRVLARHPAAQTRFDLGSAFQEHVHLVPCGGALQWLFCRSDAEGALAVTVFFPHRLDEDNDHGDC</sequence>
<accession>A0AB33KE30</accession>
<dbReference type="KEGG" id="kic:KCMC57_64710"/>